<sequence>MPCYADTIVKIKYVRQSENKNNKNLLIVRAVGMYPIDYEDREVEIVSFVPLNHSERDPESQVVFEKNSFYSIRGKIVPVYYGDAKRPKAIMMIYISSGVGILNSAINLNKCPMKISLVRIPQELLRVIDDESTVFDVLVNDYVGQEVNFVVKIVFDYSNSRLTHFKSTIHLQDSLVFIVGQLEVIANDFYIYAKDINYINTQFLLKSKSSVGSNSYNRSENESAVRSRLIATYHNVQNSKEFSEVKASTSRSSNDFEGDNEFGSLSGDNSSTKHMKVEDVKNLANNSDYEKKN</sequence>
<keyword evidence="3" id="KW-1185">Reference proteome</keyword>
<organism evidence="2 3">
    <name type="scientific">Dentiscutata erythropus</name>
    <dbReference type="NCBI Taxonomy" id="1348616"/>
    <lineage>
        <taxon>Eukaryota</taxon>
        <taxon>Fungi</taxon>
        <taxon>Fungi incertae sedis</taxon>
        <taxon>Mucoromycota</taxon>
        <taxon>Glomeromycotina</taxon>
        <taxon>Glomeromycetes</taxon>
        <taxon>Diversisporales</taxon>
        <taxon>Gigasporaceae</taxon>
        <taxon>Dentiscutata</taxon>
    </lineage>
</organism>
<dbReference type="Proteomes" id="UP000789405">
    <property type="component" value="Unassembled WGS sequence"/>
</dbReference>
<reference evidence="2" key="1">
    <citation type="submission" date="2021-06" db="EMBL/GenBank/DDBJ databases">
        <authorList>
            <person name="Kallberg Y."/>
            <person name="Tangrot J."/>
            <person name="Rosling A."/>
        </authorList>
    </citation>
    <scope>NUCLEOTIDE SEQUENCE</scope>
    <source>
        <strain evidence="2">MA453B</strain>
    </source>
</reference>
<evidence type="ECO:0000256" key="1">
    <source>
        <dbReference type="SAM" id="MobiDB-lite"/>
    </source>
</evidence>
<comment type="caution">
    <text evidence="2">The sequence shown here is derived from an EMBL/GenBank/DDBJ whole genome shotgun (WGS) entry which is preliminary data.</text>
</comment>
<proteinExistence type="predicted"/>
<accession>A0A9N9B9U1</accession>
<feature type="region of interest" description="Disordered" evidence="1">
    <location>
        <begin position="244"/>
        <end position="293"/>
    </location>
</feature>
<protein>
    <submittedName>
        <fullName evidence="2">18940_t:CDS:1</fullName>
    </submittedName>
</protein>
<dbReference type="EMBL" id="CAJVPY010002377">
    <property type="protein sequence ID" value="CAG8558594.1"/>
    <property type="molecule type" value="Genomic_DNA"/>
</dbReference>
<feature type="compositionally biased region" description="Polar residues" evidence="1">
    <location>
        <begin position="244"/>
        <end position="255"/>
    </location>
</feature>
<evidence type="ECO:0000313" key="3">
    <source>
        <dbReference type="Proteomes" id="UP000789405"/>
    </source>
</evidence>
<evidence type="ECO:0000313" key="2">
    <source>
        <dbReference type="EMBL" id="CAG8558594.1"/>
    </source>
</evidence>
<dbReference type="AlphaFoldDB" id="A0A9N9B9U1"/>
<gene>
    <name evidence="2" type="ORF">DERYTH_LOCUS5623</name>
</gene>
<dbReference type="OrthoDB" id="2433477at2759"/>
<name>A0A9N9B9U1_9GLOM</name>